<dbReference type="PANTHER" id="PTHR13774:SF17">
    <property type="entry name" value="PHENAZINE BIOSYNTHESIS-LIKE DOMAIN-CONTAINING PROTEIN"/>
    <property type="match status" value="1"/>
</dbReference>
<dbReference type="OrthoDB" id="9788221at2"/>
<dbReference type="AlphaFoldDB" id="A0A3G2L2A6"/>
<evidence type="ECO:0000313" key="5">
    <source>
        <dbReference type="Proteomes" id="UP000276309"/>
    </source>
</evidence>
<evidence type="ECO:0000256" key="2">
    <source>
        <dbReference type="ARBA" id="ARBA00023235"/>
    </source>
</evidence>
<evidence type="ECO:0000256" key="1">
    <source>
        <dbReference type="ARBA" id="ARBA00008270"/>
    </source>
</evidence>
<organism evidence="4 5">
    <name type="scientific">Euzebyella marina</name>
    <dbReference type="NCBI Taxonomy" id="1761453"/>
    <lineage>
        <taxon>Bacteria</taxon>
        <taxon>Pseudomonadati</taxon>
        <taxon>Bacteroidota</taxon>
        <taxon>Flavobacteriia</taxon>
        <taxon>Flavobacteriales</taxon>
        <taxon>Flavobacteriaceae</taxon>
        <taxon>Euzebyella</taxon>
    </lineage>
</organism>
<evidence type="ECO:0000313" key="4">
    <source>
        <dbReference type="EMBL" id="AYN66372.1"/>
    </source>
</evidence>
<dbReference type="Gene3D" id="3.10.310.10">
    <property type="entry name" value="Diaminopimelate Epimerase, Chain A, domain 1"/>
    <property type="match status" value="2"/>
</dbReference>
<protein>
    <submittedName>
        <fullName evidence="4">PhzF family phenazine biosynthesis protein</fullName>
    </submittedName>
</protein>
<sequence>MMKIKTFIIDAFTNSKFKGNPAGVCLLATEIDKSIMQSIANELNLSETAFILRKGSSDYNFFIRYFTPTVEIPFCGHATLAASTLVLNHLRQNNVSFSTENGLSLYAETKEDYIAMRFPLYDTVEIRPIPDLLEAFGIRDSLYVAFCKELKMLLVEVDSLNTLKSLAPDFSKAVATTNLLNNVIVTTKSSDEEYDFYSRCFCPWIGINEDPVTGAAHSILAKYWGKKLRKTTMKAFQASERGGYLHLNIIEDRTLEVKSRAQIVLEGQINI</sequence>
<accession>A0A3G2L2A6</accession>
<dbReference type="Proteomes" id="UP000276309">
    <property type="component" value="Chromosome"/>
</dbReference>
<gene>
    <name evidence="4" type="ORF">D1013_02730</name>
</gene>
<dbReference type="KEGG" id="emar:D1013_02730"/>
<dbReference type="GO" id="GO:0005737">
    <property type="term" value="C:cytoplasm"/>
    <property type="evidence" value="ECO:0007669"/>
    <property type="project" value="TreeGrafter"/>
</dbReference>
<comment type="similarity">
    <text evidence="1">Belongs to the PhzF family.</text>
</comment>
<dbReference type="Pfam" id="PF02567">
    <property type="entry name" value="PhzC-PhzF"/>
    <property type="match status" value="1"/>
</dbReference>
<dbReference type="PANTHER" id="PTHR13774">
    <property type="entry name" value="PHENAZINE BIOSYNTHESIS PROTEIN"/>
    <property type="match status" value="1"/>
</dbReference>
<dbReference type="SUPFAM" id="SSF54506">
    <property type="entry name" value="Diaminopimelate epimerase-like"/>
    <property type="match status" value="1"/>
</dbReference>
<dbReference type="RefSeq" id="WP_121847424.1">
    <property type="nucleotide sequence ID" value="NZ_CP032050.1"/>
</dbReference>
<evidence type="ECO:0000256" key="3">
    <source>
        <dbReference type="PIRSR" id="PIRSR016184-1"/>
    </source>
</evidence>
<feature type="active site" evidence="3">
    <location>
        <position position="47"/>
    </location>
</feature>
<dbReference type="InterPro" id="IPR003719">
    <property type="entry name" value="Phenazine_PhzF-like"/>
</dbReference>
<keyword evidence="2" id="KW-0413">Isomerase</keyword>
<dbReference type="GO" id="GO:0016853">
    <property type="term" value="F:isomerase activity"/>
    <property type="evidence" value="ECO:0007669"/>
    <property type="project" value="UniProtKB-KW"/>
</dbReference>
<dbReference type="NCBIfam" id="TIGR00654">
    <property type="entry name" value="PhzF_family"/>
    <property type="match status" value="1"/>
</dbReference>
<reference evidence="4 5" key="1">
    <citation type="submission" date="2018-08" db="EMBL/GenBank/DDBJ databases">
        <title>The reduced genetic potential of extracellular carbohydrate catabolism in Euzebyella marina RN62, a Flavobacteriia bacterium isolated from the hadal water.</title>
        <authorList>
            <person name="Xue C."/>
        </authorList>
    </citation>
    <scope>NUCLEOTIDE SEQUENCE [LARGE SCALE GENOMIC DNA]</scope>
    <source>
        <strain evidence="4 5">RN62</strain>
    </source>
</reference>
<proteinExistence type="inferred from homology"/>
<name>A0A3G2L2A6_9FLAO</name>
<dbReference type="PIRSF" id="PIRSF016184">
    <property type="entry name" value="PhzC_PhzF"/>
    <property type="match status" value="1"/>
</dbReference>
<keyword evidence="5" id="KW-1185">Reference proteome</keyword>
<dbReference type="EMBL" id="CP032050">
    <property type="protein sequence ID" value="AYN66372.1"/>
    <property type="molecule type" value="Genomic_DNA"/>
</dbReference>